<dbReference type="NCBIfam" id="NF009338">
    <property type="entry name" value="PRK12698.1"/>
    <property type="match status" value="1"/>
</dbReference>
<dbReference type="NCBIfam" id="NF001304">
    <property type="entry name" value="PRK00249.1-4"/>
    <property type="match status" value="1"/>
</dbReference>
<keyword evidence="13" id="KW-0282">Flagellum</keyword>
<comment type="subcellular location">
    <subcellularLocation>
        <location evidence="11">Cell outer membrane</location>
        <topology evidence="11">Lipid-anchor</topology>
    </subcellularLocation>
    <subcellularLocation>
        <location evidence="11">Bacterial flagellum basal body</location>
    </subcellularLocation>
    <subcellularLocation>
        <location evidence="2">Membrane</location>
        <topology evidence="2">Lipid-anchor</topology>
    </subcellularLocation>
</comment>
<dbReference type="PANTHER" id="PTHR34933:SF1">
    <property type="entry name" value="FLAGELLAR L-RING PROTEIN"/>
    <property type="match status" value="1"/>
</dbReference>
<dbReference type="HAMAP" id="MF_00415">
    <property type="entry name" value="FlgH"/>
    <property type="match status" value="1"/>
</dbReference>
<comment type="function">
    <text evidence="1 11">Assembles around the rod to form the L-ring and probably protects the motor/basal body from shearing forces during rotation.</text>
</comment>
<keyword evidence="13" id="KW-0966">Cell projection</keyword>
<evidence type="ECO:0000256" key="1">
    <source>
        <dbReference type="ARBA" id="ARBA00002591"/>
    </source>
</evidence>
<evidence type="ECO:0000313" key="14">
    <source>
        <dbReference type="Proteomes" id="UP000651977"/>
    </source>
</evidence>
<evidence type="ECO:0000313" key="13">
    <source>
        <dbReference type="EMBL" id="GGB10622.1"/>
    </source>
</evidence>
<evidence type="ECO:0000256" key="12">
    <source>
        <dbReference type="SAM" id="SignalP"/>
    </source>
</evidence>
<comment type="caution">
    <text evidence="13">The sequence shown here is derived from an EMBL/GenBank/DDBJ whole genome shotgun (WGS) entry which is preliminary data.</text>
</comment>
<dbReference type="InterPro" id="IPR000527">
    <property type="entry name" value="Flag_Lring"/>
</dbReference>
<keyword evidence="14" id="KW-1185">Reference proteome</keyword>
<comment type="subunit">
    <text evidence="4 11">The basal body constitutes a major portion of the flagellar organelle and consists of four rings (L,P,S, and M) mounted on a central rod.</text>
</comment>
<proteinExistence type="inferred from homology"/>
<keyword evidence="6 11" id="KW-0472">Membrane</keyword>
<evidence type="ECO:0000256" key="11">
    <source>
        <dbReference type="HAMAP-Rule" id="MF_00415"/>
    </source>
</evidence>
<keyword evidence="5 11" id="KW-0732">Signal</keyword>
<gene>
    <name evidence="11 13" type="primary">flgH</name>
    <name evidence="13" type="ORF">GCM10007414_25020</name>
</gene>
<dbReference type="RefSeq" id="WP_055732106.1">
    <property type="nucleotide sequence ID" value="NZ_BMDY01000014.1"/>
</dbReference>
<evidence type="ECO:0000256" key="3">
    <source>
        <dbReference type="ARBA" id="ARBA00006929"/>
    </source>
</evidence>
<dbReference type="PROSITE" id="PS51257">
    <property type="entry name" value="PROKAR_LIPOPROTEIN"/>
    <property type="match status" value="1"/>
</dbReference>
<keyword evidence="10 11" id="KW-0449">Lipoprotein</keyword>
<accession>A0ABQ1I2M4</accession>
<reference evidence="14" key="1">
    <citation type="journal article" date="2019" name="Int. J. Syst. Evol. Microbiol.">
        <title>The Global Catalogue of Microorganisms (GCM) 10K type strain sequencing project: providing services to taxonomists for standard genome sequencing and annotation.</title>
        <authorList>
            <consortium name="The Broad Institute Genomics Platform"/>
            <consortium name="The Broad Institute Genome Sequencing Center for Infectious Disease"/>
            <person name="Wu L."/>
            <person name="Ma J."/>
        </authorList>
    </citation>
    <scope>NUCLEOTIDE SEQUENCE [LARGE SCALE GENOMIC DNA]</scope>
    <source>
        <strain evidence="14">CGMCC 1.10131</strain>
    </source>
</reference>
<evidence type="ECO:0000256" key="5">
    <source>
        <dbReference type="ARBA" id="ARBA00022729"/>
    </source>
</evidence>
<dbReference type="PANTHER" id="PTHR34933">
    <property type="entry name" value="FLAGELLAR L-RING PROTEIN"/>
    <property type="match status" value="1"/>
</dbReference>
<keyword evidence="7" id="KW-0564">Palmitate</keyword>
<evidence type="ECO:0000256" key="8">
    <source>
        <dbReference type="ARBA" id="ARBA00023143"/>
    </source>
</evidence>
<dbReference type="Pfam" id="PF02107">
    <property type="entry name" value="FlgH"/>
    <property type="match status" value="1"/>
</dbReference>
<dbReference type="Proteomes" id="UP000651977">
    <property type="component" value="Unassembled WGS sequence"/>
</dbReference>
<evidence type="ECO:0000256" key="6">
    <source>
        <dbReference type="ARBA" id="ARBA00023136"/>
    </source>
</evidence>
<evidence type="ECO:0000256" key="2">
    <source>
        <dbReference type="ARBA" id="ARBA00004635"/>
    </source>
</evidence>
<organism evidence="13 14">
    <name type="scientific">Agarivorans gilvus</name>
    <dbReference type="NCBI Taxonomy" id="680279"/>
    <lineage>
        <taxon>Bacteria</taxon>
        <taxon>Pseudomonadati</taxon>
        <taxon>Pseudomonadota</taxon>
        <taxon>Gammaproteobacteria</taxon>
        <taxon>Alteromonadales</taxon>
        <taxon>Alteromonadaceae</taxon>
        <taxon>Agarivorans</taxon>
    </lineage>
</organism>
<evidence type="ECO:0000256" key="4">
    <source>
        <dbReference type="ARBA" id="ARBA00011439"/>
    </source>
</evidence>
<protein>
    <recommendedName>
        <fullName evidence="11">Flagellar L-ring protein</fullName>
    </recommendedName>
    <alternativeName>
        <fullName evidence="11">Basal body L-ring protein</fullName>
    </alternativeName>
</protein>
<feature type="signal peptide" evidence="12">
    <location>
        <begin position="1"/>
        <end position="22"/>
    </location>
</feature>
<keyword evidence="9 11" id="KW-0998">Cell outer membrane</keyword>
<keyword evidence="8 11" id="KW-0975">Bacterial flagellum</keyword>
<evidence type="ECO:0000256" key="10">
    <source>
        <dbReference type="ARBA" id="ARBA00023288"/>
    </source>
</evidence>
<keyword evidence="13" id="KW-0969">Cilium</keyword>
<dbReference type="EMBL" id="BMDY01000014">
    <property type="protein sequence ID" value="GGB10622.1"/>
    <property type="molecule type" value="Genomic_DNA"/>
</dbReference>
<dbReference type="PRINTS" id="PR01008">
    <property type="entry name" value="FLGLRINGFLGH"/>
</dbReference>
<feature type="chain" id="PRO_5045356786" description="Flagellar L-ring protein" evidence="12">
    <location>
        <begin position="23"/>
        <end position="224"/>
    </location>
</feature>
<comment type="similarity">
    <text evidence="3 11">Belongs to the FlgH family.</text>
</comment>
<name>A0ABQ1I2M4_9ALTE</name>
<evidence type="ECO:0000256" key="7">
    <source>
        <dbReference type="ARBA" id="ARBA00023139"/>
    </source>
</evidence>
<sequence>MNKLLVIASCLAIAGCASMNTAVVPDDPEFAPVYPEEVPVEAKITGSLFAQDQANNLYSDKKAHRVGDIIVVNLAERTQASKSASNDLAKDKNFNLDQITVPGGVATIGGNPIELGLGQSSAFAGAADAAQSNSLNGNISVNVIRVLANGNLIISGEKWLMLNNGNEYIRLTGIIRPEDVSPDNTITSLRIANARIQYGGTGDFANTTEQGWLSKFFNGPVWPF</sequence>
<evidence type="ECO:0000256" key="9">
    <source>
        <dbReference type="ARBA" id="ARBA00023237"/>
    </source>
</evidence>